<dbReference type="RefSeq" id="WP_344997129.1">
    <property type="nucleotide sequence ID" value="NZ_BAABCD010000057.1"/>
</dbReference>
<proteinExistence type="predicted"/>
<feature type="region of interest" description="Disordered" evidence="1">
    <location>
        <begin position="189"/>
        <end position="222"/>
    </location>
</feature>
<dbReference type="SUPFAM" id="SSF46689">
    <property type="entry name" value="Homeodomain-like"/>
    <property type="match status" value="1"/>
</dbReference>
<organism evidence="2 3">
    <name type="scientific">Dietzia aurantiaca</name>
    <dbReference type="NCBI Taxonomy" id="983873"/>
    <lineage>
        <taxon>Bacteria</taxon>
        <taxon>Bacillati</taxon>
        <taxon>Actinomycetota</taxon>
        <taxon>Actinomycetes</taxon>
        <taxon>Mycobacteriales</taxon>
        <taxon>Dietziaceae</taxon>
        <taxon>Dietzia</taxon>
    </lineage>
</organism>
<comment type="caution">
    <text evidence="2">The sequence shown here is derived from an EMBL/GenBank/DDBJ whole genome shotgun (WGS) entry which is preliminary data.</text>
</comment>
<keyword evidence="3" id="KW-1185">Reference proteome</keyword>
<accession>A0ABV9PXC2</accession>
<reference evidence="3" key="1">
    <citation type="journal article" date="2019" name="Int. J. Syst. Evol. Microbiol.">
        <title>The Global Catalogue of Microorganisms (GCM) 10K type strain sequencing project: providing services to taxonomists for standard genome sequencing and annotation.</title>
        <authorList>
            <consortium name="The Broad Institute Genomics Platform"/>
            <consortium name="The Broad Institute Genome Sequencing Center for Infectious Disease"/>
            <person name="Wu L."/>
            <person name="Ma J."/>
        </authorList>
    </citation>
    <scope>NUCLEOTIDE SEQUENCE [LARGE SCALE GENOMIC DNA]</scope>
    <source>
        <strain evidence="3">JCM 11882</strain>
    </source>
</reference>
<dbReference type="Gene3D" id="1.10.357.10">
    <property type="entry name" value="Tetracycline Repressor, domain 2"/>
    <property type="match status" value="1"/>
</dbReference>
<evidence type="ECO:0000256" key="1">
    <source>
        <dbReference type="SAM" id="MobiDB-lite"/>
    </source>
</evidence>
<name>A0ABV9PXC2_9ACTN</name>
<protein>
    <submittedName>
        <fullName evidence="2">TetR/AcrR family transcriptional regulator</fullName>
    </submittedName>
</protein>
<dbReference type="EMBL" id="JBHSHP010000061">
    <property type="protein sequence ID" value="MFC4756473.1"/>
    <property type="molecule type" value="Genomic_DNA"/>
</dbReference>
<dbReference type="InterPro" id="IPR009057">
    <property type="entry name" value="Homeodomain-like_sf"/>
</dbReference>
<evidence type="ECO:0000313" key="3">
    <source>
        <dbReference type="Proteomes" id="UP001595836"/>
    </source>
</evidence>
<sequence length="247" mass="25769">MTAGDKPGRVYGGRSSADREAARRQSLLDGAIDTLITGEPLTVRGICQKTGLTSRYFYENFASTDALAEASYDACVSTIATEVTAAFAAPPTVEEQISGAMSSLVDALEADPRAGHILFSTRIANALIARKRQESTQFFVGITAATAREVAAEPVPGIVLDHAAQFVVGGVTQLLSTWLNARYDAQFGTAGSEPSDADRGADGNGKNHNCDDDAEPAAPELDGPTVARTASALITALAHQLAVDLTL</sequence>
<dbReference type="Proteomes" id="UP001595836">
    <property type="component" value="Unassembled WGS sequence"/>
</dbReference>
<evidence type="ECO:0000313" key="2">
    <source>
        <dbReference type="EMBL" id="MFC4756473.1"/>
    </source>
</evidence>
<gene>
    <name evidence="2" type="ORF">ACFO7U_17040</name>
</gene>